<evidence type="ECO:0000313" key="2">
    <source>
        <dbReference type="WBParaSite" id="nRc.2.0.1.t09897-RA"/>
    </source>
</evidence>
<name>A0A915I810_ROMCU</name>
<evidence type="ECO:0000313" key="1">
    <source>
        <dbReference type="Proteomes" id="UP000887565"/>
    </source>
</evidence>
<accession>A0A915I810</accession>
<reference evidence="2" key="1">
    <citation type="submission" date="2022-11" db="UniProtKB">
        <authorList>
            <consortium name="WormBaseParasite"/>
        </authorList>
    </citation>
    <scope>IDENTIFICATION</scope>
</reference>
<organism evidence="1 2">
    <name type="scientific">Romanomermis culicivorax</name>
    <name type="common">Nematode worm</name>
    <dbReference type="NCBI Taxonomy" id="13658"/>
    <lineage>
        <taxon>Eukaryota</taxon>
        <taxon>Metazoa</taxon>
        <taxon>Ecdysozoa</taxon>
        <taxon>Nematoda</taxon>
        <taxon>Enoplea</taxon>
        <taxon>Dorylaimia</taxon>
        <taxon>Mermithida</taxon>
        <taxon>Mermithoidea</taxon>
        <taxon>Mermithidae</taxon>
        <taxon>Romanomermis</taxon>
    </lineage>
</organism>
<proteinExistence type="predicted"/>
<keyword evidence="1" id="KW-1185">Reference proteome</keyword>
<protein>
    <submittedName>
        <fullName evidence="2">Uncharacterized protein</fullName>
    </submittedName>
</protein>
<dbReference type="AlphaFoldDB" id="A0A915I810"/>
<dbReference type="WBParaSite" id="nRc.2.0.1.t09897-RA">
    <property type="protein sequence ID" value="nRc.2.0.1.t09897-RA"/>
    <property type="gene ID" value="nRc.2.0.1.g09897"/>
</dbReference>
<sequence>LSKAQKGELPATYLSLLCSKFSRSSTRLLYNCICCCRPLSICFSFQTWKNKLFDTNILRNLQSHMQTSLPPCEYCRKIYCGCGFFDANIHIDVRRIAKQLLWTMGL</sequence>
<dbReference type="Proteomes" id="UP000887565">
    <property type="component" value="Unplaced"/>
</dbReference>